<feature type="non-terminal residue" evidence="5">
    <location>
        <position position="1"/>
    </location>
</feature>
<dbReference type="GO" id="GO:0002250">
    <property type="term" value="P:adaptive immune response"/>
    <property type="evidence" value="ECO:0007669"/>
    <property type="project" value="UniProtKB-KW"/>
</dbReference>
<dbReference type="GO" id="GO:0005576">
    <property type="term" value="C:extracellular region"/>
    <property type="evidence" value="ECO:0007669"/>
    <property type="project" value="UniProtKB-ARBA"/>
</dbReference>
<evidence type="ECO:0000256" key="1">
    <source>
        <dbReference type="ARBA" id="ARBA00022859"/>
    </source>
</evidence>
<feature type="domain" description="Ig-like" evidence="4">
    <location>
        <begin position="1"/>
        <end position="74"/>
    </location>
</feature>
<feature type="non-terminal residue" evidence="5">
    <location>
        <position position="74"/>
    </location>
</feature>
<dbReference type="InterPro" id="IPR007110">
    <property type="entry name" value="Ig-like_dom"/>
</dbReference>
<dbReference type="EMBL" id="VZTU01033914">
    <property type="protein sequence ID" value="NXT85680.1"/>
    <property type="molecule type" value="Genomic_DNA"/>
</dbReference>
<comment type="caution">
    <text evidence="5">The sequence shown here is derived from an EMBL/GenBank/DDBJ whole genome shotgun (WGS) entry which is preliminary data.</text>
</comment>
<evidence type="ECO:0000259" key="4">
    <source>
        <dbReference type="PROSITE" id="PS50835"/>
    </source>
</evidence>
<sequence length="74" mass="8426">LTCHGSGLNFKNYAIWWYRQAPGDKFDSDQGTTKRYGEAVQGRAMASRDNSQSKSFLELQDLRPQDSAQYFCAI</sequence>
<dbReference type="PANTHER" id="PTHR23266">
    <property type="entry name" value="IMMUNOGLOBULIN HEAVY CHAIN"/>
    <property type="match status" value="1"/>
</dbReference>
<dbReference type="InterPro" id="IPR013783">
    <property type="entry name" value="Ig-like_fold"/>
</dbReference>
<evidence type="ECO:0000256" key="3">
    <source>
        <dbReference type="ARBA" id="ARBA00043265"/>
    </source>
</evidence>
<dbReference type="InterPro" id="IPR050199">
    <property type="entry name" value="IgHV"/>
</dbReference>
<reference evidence="5 6" key="1">
    <citation type="submission" date="2019-09" db="EMBL/GenBank/DDBJ databases">
        <title>Bird 10,000 Genomes (B10K) Project - Family phase.</title>
        <authorList>
            <person name="Zhang G."/>
        </authorList>
    </citation>
    <scope>NUCLEOTIDE SEQUENCE [LARGE SCALE GENOMIC DNA]</scope>
    <source>
        <strain evidence="5">B10K-DU-011-47</strain>
        <tissue evidence="5">Mixed tissue sample</tissue>
    </source>
</reference>
<name>A0A7L3G1L9_9GRUI</name>
<dbReference type="AlphaFoldDB" id="A0A7L3G1L9"/>
<proteinExistence type="predicted"/>
<keyword evidence="3" id="KW-1280">Immunoglobulin</keyword>
<dbReference type="SUPFAM" id="SSF48726">
    <property type="entry name" value="Immunoglobulin"/>
    <property type="match status" value="1"/>
</dbReference>
<keyword evidence="6" id="KW-1185">Reference proteome</keyword>
<protein>
    <submittedName>
        <fullName evidence="5">HVC33 protein</fullName>
    </submittedName>
</protein>
<dbReference type="Gene3D" id="2.60.40.10">
    <property type="entry name" value="Immunoglobulins"/>
    <property type="match status" value="1"/>
</dbReference>
<evidence type="ECO:0000313" key="5">
    <source>
        <dbReference type="EMBL" id="NXT85680.1"/>
    </source>
</evidence>
<organism evidence="5 6">
    <name type="scientific">Zapornia atra</name>
    <name type="common">Henderson crake</name>
    <dbReference type="NCBI Taxonomy" id="2585822"/>
    <lineage>
        <taxon>Eukaryota</taxon>
        <taxon>Metazoa</taxon>
        <taxon>Chordata</taxon>
        <taxon>Craniata</taxon>
        <taxon>Vertebrata</taxon>
        <taxon>Euteleostomi</taxon>
        <taxon>Archelosauria</taxon>
        <taxon>Archosauria</taxon>
        <taxon>Dinosauria</taxon>
        <taxon>Saurischia</taxon>
        <taxon>Theropoda</taxon>
        <taxon>Coelurosauria</taxon>
        <taxon>Aves</taxon>
        <taxon>Neognathae</taxon>
        <taxon>Neoaves</taxon>
        <taxon>Gruiformes</taxon>
        <taxon>Rallidae</taxon>
        <taxon>Zapornia</taxon>
    </lineage>
</organism>
<accession>A0A7L3G1L9</accession>
<gene>
    <name evidence="5" type="ORF">ZAPATR_R01148</name>
</gene>
<keyword evidence="2" id="KW-1064">Adaptive immunity</keyword>
<dbReference type="GO" id="GO:0019814">
    <property type="term" value="C:immunoglobulin complex"/>
    <property type="evidence" value="ECO:0007669"/>
    <property type="project" value="UniProtKB-KW"/>
</dbReference>
<evidence type="ECO:0000256" key="2">
    <source>
        <dbReference type="ARBA" id="ARBA00023130"/>
    </source>
</evidence>
<dbReference type="InterPro" id="IPR036179">
    <property type="entry name" value="Ig-like_dom_sf"/>
</dbReference>
<dbReference type="Pfam" id="PF07686">
    <property type="entry name" value="V-set"/>
    <property type="match status" value="1"/>
</dbReference>
<evidence type="ECO:0000313" key="6">
    <source>
        <dbReference type="Proteomes" id="UP000557426"/>
    </source>
</evidence>
<dbReference type="SMART" id="SM00406">
    <property type="entry name" value="IGv"/>
    <property type="match status" value="1"/>
</dbReference>
<keyword evidence="1" id="KW-0391">Immunity</keyword>
<dbReference type="Proteomes" id="UP000557426">
    <property type="component" value="Unassembled WGS sequence"/>
</dbReference>
<dbReference type="PROSITE" id="PS50835">
    <property type="entry name" value="IG_LIKE"/>
    <property type="match status" value="1"/>
</dbReference>
<dbReference type="InterPro" id="IPR013106">
    <property type="entry name" value="Ig_V-set"/>
</dbReference>